<proteinExistence type="predicted"/>
<accession>A0A0G1YQ31</accession>
<organism evidence="2 3">
    <name type="scientific">Candidatus Kaiserbacteria bacterium GW2011_GWA2_49_19</name>
    <dbReference type="NCBI Taxonomy" id="1618669"/>
    <lineage>
        <taxon>Bacteria</taxon>
        <taxon>Candidatus Kaiseribacteriota</taxon>
    </lineage>
</organism>
<evidence type="ECO:0000313" key="2">
    <source>
        <dbReference type="EMBL" id="KKW08469.1"/>
    </source>
</evidence>
<sequence>MFCLIKRQVPSAALSFAESDTQYLNKNQNHDYERNVKPSFGADDKESGHC</sequence>
<dbReference type="EMBL" id="LCPZ01000010">
    <property type="protein sequence ID" value="KKW08469.1"/>
    <property type="molecule type" value="Genomic_DNA"/>
</dbReference>
<gene>
    <name evidence="2" type="ORF">UY44_C0010G0001</name>
</gene>
<comment type="caution">
    <text evidence="2">The sequence shown here is derived from an EMBL/GenBank/DDBJ whole genome shotgun (WGS) entry which is preliminary data.</text>
</comment>
<evidence type="ECO:0000256" key="1">
    <source>
        <dbReference type="SAM" id="MobiDB-lite"/>
    </source>
</evidence>
<reference evidence="2 3" key="1">
    <citation type="journal article" date="2015" name="Nature">
        <title>rRNA introns, odd ribosomes, and small enigmatic genomes across a large radiation of phyla.</title>
        <authorList>
            <person name="Brown C.T."/>
            <person name="Hug L.A."/>
            <person name="Thomas B.C."/>
            <person name="Sharon I."/>
            <person name="Castelle C.J."/>
            <person name="Singh A."/>
            <person name="Wilkins M.J."/>
            <person name="Williams K.H."/>
            <person name="Banfield J.F."/>
        </authorList>
    </citation>
    <scope>NUCLEOTIDE SEQUENCE [LARGE SCALE GENOMIC DNA]</scope>
</reference>
<dbReference type="AlphaFoldDB" id="A0A0G1YQ31"/>
<feature type="non-terminal residue" evidence="2">
    <location>
        <position position="50"/>
    </location>
</feature>
<feature type="compositionally biased region" description="Basic and acidic residues" evidence="1">
    <location>
        <begin position="28"/>
        <end position="50"/>
    </location>
</feature>
<dbReference type="Proteomes" id="UP000033965">
    <property type="component" value="Unassembled WGS sequence"/>
</dbReference>
<feature type="region of interest" description="Disordered" evidence="1">
    <location>
        <begin position="27"/>
        <end position="50"/>
    </location>
</feature>
<name>A0A0G1YQ31_9BACT</name>
<evidence type="ECO:0000313" key="3">
    <source>
        <dbReference type="Proteomes" id="UP000033965"/>
    </source>
</evidence>
<protein>
    <submittedName>
        <fullName evidence="2">Uncharacterized protein</fullName>
    </submittedName>
</protein>